<dbReference type="Pfam" id="PF04965">
    <property type="entry name" value="GPW_gp25"/>
    <property type="match status" value="1"/>
</dbReference>
<dbReference type="Proteomes" id="UP000607559">
    <property type="component" value="Unassembled WGS sequence"/>
</dbReference>
<evidence type="ECO:0000259" key="1">
    <source>
        <dbReference type="Pfam" id="PF04965"/>
    </source>
</evidence>
<name>A0A8J2XTN6_9BACT</name>
<dbReference type="Gene3D" id="3.10.450.40">
    <property type="match status" value="1"/>
</dbReference>
<evidence type="ECO:0000313" key="2">
    <source>
        <dbReference type="EMBL" id="GGB00696.1"/>
    </source>
</evidence>
<reference evidence="2" key="2">
    <citation type="submission" date="2020-09" db="EMBL/GenBank/DDBJ databases">
        <authorList>
            <person name="Sun Q."/>
            <person name="Zhou Y."/>
        </authorList>
    </citation>
    <scope>NUCLEOTIDE SEQUENCE</scope>
    <source>
        <strain evidence="2">CGMCC 1.15448</strain>
    </source>
</reference>
<comment type="caution">
    <text evidence="2">The sequence shown here is derived from an EMBL/GenBank/DDBJ whole genome shotgun (WGS) entry which is preliminary data.</text>
</comment>
<dbReference type="AlphaFoldDB" id="A0A8J2XTN6"/>
<reference evidence="2" key="1">
    <citation type="journal article" date="2014" name="Int. J. Syst. Evol. Microbiol.">
        <title>Complete genome sequence of Corynebacterium casei LMG S-19264T (=DSM 44701T), isolated from a smear-ripened cheese.</title>
        <authorList>
            <consortium name="US DOE Joint Genome Institute (JGI-PGF)"/>
            <person name="Walter F."/>
            <person name="Albersmeier A."/>
            <person name="Kalinowski J."/>
            <person name="Ruckert C."/>
        </authorList>
    </citation>
    <scope>NUCLEOTIDE SEQUENCE</scope>
    <source>
        <strain evidence="2">CGMCC 1.15448</strain>
    </source>
</reference>
<evidence type="ECO:0000313" key="3">
    <source>
        <dbReference type="Proteomes" id="UP000607559"/>
    </source>
</evidence>
<feature type="domain" description="IraD/Gp25-like" evidence="1">
    <location>
        <begin position="26"/>
        <end position="127"/>
    </location>
</feature>
<sequence length="144" mass="16106">MSSGFLSLPLQLDMVPQRGLLSTCTARQSIAHHIHLILTTSLGELASNDKFGCGLWDADFDNLSSRSRLKDSLVQALDEAIRAHEPRLEKIRTELQLHQDELAVAGSPRRIKNRLDITVSGVLKGTNEPIVYRDHFFISPLSYN</sequence>
<dbReference type="InterPro" id="IPR007048">
    <property type="entry name" value="IraD/Gp25-like"/>
</dbReference>
<organism evidence="2 3">
    <name type="scientific">Puia dinghuensis</name>
    <dbReference type="NCBI Taxonomy" id="1792502"/>
    <lineage>
        <taxon>Bacteria</taxon>
        <taxon>Pseudomonadati</taxon>
        <taxon>Bacteroidota</taxon>
        <taxon>Chitinophagia</taxon>
        <taxon>Chitinophagales</taxon>
        <taxon>Chitinophagaceae</taxon>
        <taxon>Puia</taxon>
    </lineage>
</organism>
<accession>A0A8J2XTN6</accession>
<dbReference type="EMBL" id="BMJC01000002">
    <property type="protein sequence ID" value="GGB00696.1"/>
    <property type="molecule type" value="Genomic_DNA"/>
</dbReference>
<proteinExistence type="predicted"/>
<dbReference type="RefSeq" id="WP_188931993.1">
    <property type="nucleotide sequence ID" value="NZ_BMJC01000002.1"/>
</dbReference>
<keyword evidence="3" id="KW-1185">Reference proteome</keyword>
<gene>
    <name evidence="2" type="ORF">GCM10011511_24970</name>
</gene>
<dbReference type="SUPFAM" id="SSF160719">
    <property type="entry name" value="gpW/gp25-like"/>
    <property type="match status" value="1"/>
</dbReference>
<protein>
    <recommendedName>
        <fullName evidence="1">IraD/Gp25-like domain-containing protein</fullName>
    </recommendedName>
</protein>